<evidence type="ECO:0000256" key="3">
    <source>
        <dbReference type="PROSITE-ProRule" id="PRU00267"/>
    </source>
</evidence>
<dbReference type="InterPro" id="IPR009071">
    <property type="entry name" value="HMG_box_dom"/>
</dbReference>
<dbReference type="InterPro" id="IPR036910">
    <property type="entry name" value="HMG_box_dom_sf"/>
</dbReference>
<dbReference type="InParanoid" id="A0A1W4XEM6"/>
<sequence length="408" mass="46799">MDKGIIKPLFSQHYNLKWTNYTSNILQMFAEQFSKESFTDITLACEGQYIKAHKMVLSACSPYFEEMLNMYLVPHPMVVMNGIKFALLKILVEFMYHGEVKVADEDLSNLLELAEQLQVKGLCNVRNKDNKDSKQELEPEENTSSNTNNRKRRRTSTTSVTETVKNQNNSNQGHTNEDNIKSVDKSKTNSNDDRDEIKTTETKLIKTEKPSCNQLQETTENKTPKSYKVASADAVQEQRVKLVPPDCLHETLKIRRPQNAFMIFANEFRKKLASENPSESNKDISVRLGNMWKTLPGNVKAIYYSAAKKANDEHKTKYPGYYYSPKEARLRKELKSSVFRKNKSMEALQVVQLVMGDVSEDTPQLVYTECADPEYDEVDFVHDIKEEEEEMLNVCDSSTSVMKTNASQ</sequence>
<dbReference type="PANTHER" id="PTHR23110">
    <property type="entry name" value="BTB DOMAIN TRANSCRIPTION FACTOR"/>
    <property type="match status" value="1"/>
</dbReference>
<comment type="subcellular location">
    <subcellularLocation>
        <location evidence="1">Nucleus</location>
    </subcellularLocation>
</comment>
<dbReference type="GO" id="GO:0006357">
    <property type="term" value="P:regulation of transcription by RNA polymerase II"/>
    <property type="evidence" value="ECO:0007669"/>
    <property type="project" value="TreeGrafter"/>
</dbReference>
<dbReference type="GO" id="GO:0005634">
    <property type="term" value="C:nucleus"/>
    <property type="evidence" value="ECO:0007669"/>
    <property type="project" value="UniProtKB-SubCell"/>
</dbReference>
<feature type="domain" description="BTB" evidence="5">
    <location>
        <begin position="39"/>
        <end position="104"/>
    </location>
</feature>
<feature type="compositionally biased region" description="Low complexity" evidence="4">
    <location>
        <begin position="156"/>
        <end position="166"/>
    </location>
</feature>
<protein>
    <submittedName>
        <fullName evidence="8">Longitudinals lacking protein, isoforms H/M/V-like isoform X1</fullName>
    </submittedName>
</protein>
<dbReference type="Pfam" id="PF00651">
    <property type="entry name" value="BTB"/>
    <property type="match status" value="1"/>
</dbReference>
<name>A0A1W4XEM6_AGRPL</name>
<feature type="compositionally biased region" description="Basic and acidic residues" evidence="4">
    <location>
        <begin position="128"/>
        <end position="137"/>
    </location>
</feature>
<keyword evidence="2 3" id="KW-0539">Nucleus</keyword>
<dbReference type="SUPFAM" id="SSF54695">
    <property type="entry name" value="POZ domain"/>
    <property type="match status" value="1"/>
</dbReference>
<dbReference type="GO" id="GO:0003677">
    <property type="term" value="F:DNA binding"/>
    <property type="evidence" value="ECO:0007669"/>
    <property type="project" value="UniProtKB-UniRule"/>
</dbReference>
<dbReference type="PROSITE" id="PS50097">
    <property type="entry name" value="BTB"/>
    <property type="match status" value="1"/>
</dbReference>
<dbReference type="SMART" id="SM00398">
    <property type="entry name" value="HMG"/>
    <property type="match status" value="1"/>
</dbReference>
<dbReference type="AlphaFoldDB" id="A0A1W4XEM6"/>
<keyword evidence="7" id="KW-1185">Reference proteome</keyword>
<keyword evidence="3" id="KW-0238">DNA-binding</keyword>
<evidence type="ECO:0000256" key="2">
    <source>
        <dbReference type="ARBA" id="ARBA00023242"/>
    </source>
</evidence>
<dbReference type="SMART" id="SM00225">
    <property type="entry name" value="BTB"/>
    <property type="match status" value="1"/>
</dbReference>
<dbReference type="InterPro" id="IPR011333">
    <property type="entry name" value="SKP1/BTB/POZ_sf"/>
</dbReference>
<dbReference type="OrthoDB" id="6247875at2759"/>
<accession>A0A1W4XEM6</accession>
<dbReference type="Gene3D" id="3.30.710.10">
    <property type="entry name" value="Potassium Channel Kv1.1, Chain A"/>
    <property type="match status" value="1"/>
</dbReference>
<dbReference type="Proteomes" id="UP000192223">
    <property type="component" value="Unplaced"/>
</dbReference>
<dbReference type="Gene3D" id="1.10.30.10">
    <property type="entry name" value="High mobility group box domain"/>
    <property type="match status" value="1"/>
</dbReference>
<dbReference type="CDD" id="cd01389">
    <property type="entry name" value="HMG-box_ROX1-like"/>
    <property type="match status" value="1"/>
</dbReference>
<dbReference type="STRING" id="224129.A0A1W4XEM6"/>
<dbReference type="KEGG" id="apln:108741093"/>
<dbReference type="InterPro" id="IPR051095">
    <property type="entry name" value="Dros_DevTransReg"/>
</dbReference>
<dbReference type="SUPFAM" id="SSF47095">
    <property type="entry name" value="HMG-box"/>
    <property type="match status" value="1"/>
</dbReference>
<dbReference type="Pfam" id="PF00505">
    <property type="entry name" value="HMG_box"/>
    <property type="match status" value="1"/>
</dbReference>
<evidence type="ECO:0000259" key="6">
    <source>
        <dbReference type="PROSITE" id="PS50118"/>
    </source>
</evidence>
<dbReference type="InterPro" id="IPR000210">
    <property type="entry name" value="BTB/POZ_dom"/>
</dbReference>
<evidence type="ECO:0000256" key="1">
    <source>
        <dbReference type="ARBA" id="ARBA00004123"/>
    </source>
</evidence>
<feature type="region of interest" description="Disordered" evidence="4">
    <location>
        <begin position="128"/>
        <end position="228"/>
    </location>
</feature>
<evidence type="ECO:0000313" key="8">
    <source>
        <dbReference type="RefSeq" id="XP_018331222.1"/>
    </source>
</evidence>
<dbReference type="CDD" id="cd18315">
    <property type="entry name" value="BTB_POZ_BAB-like"/>
    <property type="match status" value="1"/>
</dbReference>
<dbReference type="GeneID" id="108741093"/>
<feature type="compositionally biased region" description="Basic and acidic residues" evidence="4">
    <location>
        <begin position="175"/>
        <end position="209"/>
    </location>
</feature>
<evidence type="ECO:0000256" key="4">
    <source>
        <dbReference type="SAM" id="MobiDB-lite"/>
    </source>
</evidence>
<feature type="DNA-binding region" description="HMG box" evidence="3">
    <location>
        <begin position="254"/>
        <end position="322"/>
    </location>
</feature>
<dbReference type="PANTHER" id="PTHR23110:SF99">
    <property type="entry name" value="BROAD-COMPLEX CORE PROTEIN ISOFORM 6"/>
    <property type="match status" value="1"/>
</dbReference>
<feature type="domain" description="HMG box" evidence="6">
    <location>
        <begin position="254"/>
        <end position="322"/>
    </location>
</feature>
<evidence type="ECO:0000313" key="7">
    <source>
        <dbReference type="Proteomes" id="UP000192223"/>
    </source>
</evidence>
<dbReference type="RefSeq" id="XP_018331222.1">
    <property type="nucleotide sequence ID" value="XM_018475720.2"/>
</dbReference>
<reference evidence="8" key="1">
    <citation type="submission" date="2025-08" db="UniProtKB">
        <authorList>
            <consortium name="RefSeq"/>
        </authorList>
    </citation>
    <scope>IDENTIFICATION</scope>
    <source>
        <tissue evidence="8">Entire body</tissue>
    </source>
</reference>
<evidence type="ECO:0000259" key="5">
    <source>
        <dbReference type="PROSITE" id="PS50097"/>
    </source>
</evidence>
<organism evidence="7 8">
    <name type="scientific">Agrilus planipennis</name>
    <name type="common">Emerald ash borer</name>
    <name type="synonym">Agrilus marcopoli</name>
    <dbReference type="NCBI Taxonomy" id="224129"/>
    <lineage>
        <taxon>Eukaryota</taxon>
        <taxon>Metazoa</taxon>
        <taxon>Ecdysozoa</taxon>
        <taxon>Arthropoda</taxon>
        <taxon>Hexapoda</taxon>
        <taxon>Insecta</taxon>
        <taxon>Pterygota</taxon>
        <taxon>Neoptera</taxon>
        <taxon>Endopterygota</taxon>
        <taxon>Coleoptera</taxon>
        <taxon>Polyphaga</taxon>
        <taxon>Elateriformia</taxon>
        <taxon>Buprestoidea</taxon>
        <taxon>Buprestidae</taxon>
        <taxon>Agrilinae</taxon>
        <taxon>Agrilus</taxon>
    </lineage>
</organism>
<proteinExistence type="predicted"/>
<gene>
    <name evidence="8" type="primary">LOC108741093</name>
</gene>
<dbReference type="PROSITE" id="PS50118">
    <property type="entry name" value="HMG_BOX_2"/>
    <property type="match status" value="1"/>
</dbReference>